<organism evidence="4 5">
    <name type="scientific">Thalassotalea loyana</name>
    <dbReference type="NCBI Taxonomy" id="280483"/>
    <lineage>
        <taxon>Bacteria</taxon>
        <taxon>Pseudomonadati</taxon>
        <taxon>Pseudomonadota</taxon>
        <taxon>Gammaproteobacteria</taxon>
        <taxon>Alteromonadales</taxon>
        <taxon>Colwelliaceae</taxon>
        <taxon>Thalassotalea</taxon>
    </lineage>
</organism>
<name>A0ABQ6H8M1_9GAMM</name>
<evidence type="ECO:0000256" key="1">
    <source>
        <dbReference type="ARBA" id="ARBA00022670"/>
    </source>
</evidence>
<dbReference type="PANTHER" id="PTHR43343">
    <property type="entry name" value="PEPTIDASE S12"/>
    <property type="match status" value="1"/>
</dbReference>
<evidence type="ECO:0000313" key="4">
    <source>
        <dbReference type="EMBL" id="GLX84344.1"/>
    </source>
</evidence>
<dbReference type="Pfam" id="PF13365">
    <property type="entry name" value="Trypsin_2"/>
    <property type="match status" value="1"/>
</dbReference>
<dbReference type="EMBL" id="BSSV01000001">
    <property type="protein sequence ID" value="GLX84344.1"/>
    <property type="molecule type" value="Genomic_DNA"/>
</dbReference>
<accession>A0ABQ6H8M1</accession>
<feature type="chain" id="PRO_5046537545" evidence="3">
    <location>
        <begin position="20"/>
        <end position="343"/>
    </location>
</feature>
<dbReference type="PANTHER" id="PTHR43343:SF3">
    <property type="entry name" value="PROTEASE DO-LIKE 8, CHLOROPLASTIC"/>
    <property type="match status" value="1"/>
</dbReference>
<keyword evidence="2" id="KW-0378">Hydrolase</keyword>
<dbReference type="RefSeq" id="WP_284295899.1">
    <property type="nucleotide sequence ID" value="NZ_BSSV01000001.1"/>
</dbReference>
<dbReference type="InterPro" id="IPR051201">
    <property type="entry name" value="Chloro_Bact_Ser_Proteases"/>
</dbReference>
<dbReference type="Gene3D" id="2.40.10.120">
    <property type="match status" value="1"/>
</dbReference>
<keyword evidence="3" id="KW-0732">Signal</keyword>
<dbReference type="SUPFAM" id="SSF50494">
    <property type="entry name" value="Trypsin-like serine proteases"/>
    <property type="match status" value="1"/>
</dbReference>
<comment type="caution">
    <text evidence="4">The sequence shown here is derived from an EMBL/GenBank/DDBJ whole genome shotgun (WGS) entry which is preliminary data.</text>
</comment>
<dbReference type="SUPFAM" id="SSF50156">
    <property type="entry name" value="PDZ domain-like"/>
    <property type="match status" value="1"/>
</dbReference>
<feature type="signal peptide" evidence="3">
    <location>
        <begin position="1"/>
        <end position="19"/>
    </location>
</feature>
<keyword evidence="5" id="KW-1185">Reference proteome</keyword>
<sequence>MYKWMSVACLLFLSTLTLAQNNVQSVYKEMNPGVVELHVKALSKPQKAQVDYKVHTGNSLGSGALISEKGRILTAAHVIERATDIEVVFSNGFKTTGHVVWVAPLVDLAMIQVAEMPKDDYQVLKLAKRRDYQIGEQVVVIGAPYGVSHSLSVGYLSGIRDKAEIPLNKLKPRFLQTDAAINQGNSGGPMFNMKGEIIGIVSHILSQSGGSQGLGFVVSTDTVQDVIENKPPMWVGIVPIMLDKKLSNAINNPFGYGLLIQQVVPKTLAEKLGFQGGNIAVNLGQQSILLGGDILVKVGHIKLDGIESLFEAQRWFSHLEKGEEVRFKFVRSGKILDVSWTVD</sequence>
<dbReference type="Gene3D" id="2.30.42.10">
    <property type="match status" value="1"/>
</dbReference>
<proteinExistence type="predicted"/>
<dbReference type="InterPro" id="IPR009003">
    <property type="entry name" value="Peptidase_S1_PA"/>
</dbReference>
<evidence type="ECO:0000256" key="2">
    <source>
        <dbReference type="ARBA" id="ARBA00022801"/>
    </source>
</evidence>
<dbReference type="InterPro" id="IPR036034">
    <property type="entry name" value="PDZ_sf"/>
</dbReference>
<gene>
    <name evidence="4" type="ORF">tloyanaT_05960</name>
</gene>
<dbReference type="PRINTS" id="PR00834">
    <property type="entry name" value="PROTEASES2C"/>
</dbReference>
<keyword evidence="1" id="KW-0645">Protease</keyword>
<evidence type="ECO:0000256" key="3">
    <source>
        <dbReference type="SAM" id="SignalP"/>
    </source>
</evidence>
<protein>
    <submittedName>
        <fullName evidence="4">2-alkenal reductase</fullName>
    </submittedName>
</protein>
<dbReference type="Proteomes" id="UP001157134">
    <property type="component" value="Unassembled WGS sequence"/>
</dbReference>
<evidence type="ECO:0000313" key="5">
    <source>
        <dbReference type="Proteomes" id="UP001157134"/>
    </source>
</evidence>
<reference evidence="4 5" key="1">
    <citation type="submission" date="2023-03" db="EMBL/GenBank/DDBJ databases">
        <title>Thalassotalea loyana LMG 22536T draft genome sequence.</title>
        <authorList>
            <person name="Sawabe T."/>
        </authorList>
    </citation>
    <scope>NUCLEOTIDE SEQUENCE [LARGE SCALE GENOMIC DNA]</scope>
    <source>
        <strain evidence="4 5">LMG 22536</strain>
    </source>
</reference>
<dbReference type="InterPro" id="IPR001940">
    <property type="entry name" value="Peptidase_S1C"/>
</dbReference>